<feature type="compositionally biased region" description="Polar residues" evidence="1">
    <location>
        <begin position="45"/>
        <end position="60"/>
    </location>
</feature>
<reference evidence="2" key="2">
    <citation type="submission" date="2014-07" db="EMBL/GenBank/DDBJ databases">
        <authorList>
            <person name="Hull J."/>
        </authorList>
    </citation>
    <scope>NUCLEOTIDE SEQUENCE</scope>
</reference>
<protein>
    <submittedName>
        <fullName evidence="2">Uncharacterized protein</fullName>
    </submittedName>
</protein>
<reference evidence="3" key="3">
    <citation type="submission" date="2014-09" db="EMBL/GenBank/DDBJ databases">
        <authorList>
            <person name="Magalhaes I.L.F."/>
            <person name="Oliveira U."/>
            <person name="Santos F.R."/>
            <person name="Vidigal T.H.D.A."/>
            <person name="Brescovit A.D."/>
            <person name="Santos A.J."/>
        </authorList>
    </citation>
    <scope>NUCLEOTIDE SEQUENCE</scope>
</reference>
<name>A0A0A9XM08_LYGHE</name>
<feature type="compositionally biased region" description="Basic and acidic residues" evidence="1">
    <location>
        <begin position="65"/>
        <end position="76"/>
    </location>
</feature>
<reference evidence="4" key="4">
    <citation type="journal article" date="2016" name="Gigascience">
        <title>De novo construction of an expanded transcriptome assembly for the western tarnished plant bug, Lygus hesperus.</title>
        <authorList>
            <person name="Tassone E.E."/>
            <person name="Geib S.M."/>
            <person name="Hall B."/>
            <person name="Fabrick J.A."/>
            <person name="Brent C.S."/>
            <person name="Hull J.J."/>
        </authorList>
    </citation>
    <scope>NUCLEOTIDE SEQUENCE</scope>
</reference>
<evidence type="ECO:0000313" key="4">
    <source>
        <dbReference type="EMBL" id="JAQ13060.1"/>
    </source>
</evidence>
<organism evidence="2">
    <name type="scientific">Lygus hesperus</name>
    <name type="common">Western plant bug</name>
    <dbReference type="NCBI Taxonomy" id="30085"/>
    <lineage>
        <taxon>Eukaryota</taxon>
        <taxon>Metazoa</taxon>
        <taxon>Ecdysozoa</taxon>
        <taxon>Arthropoda</taxon>
        <taxon>Hexapoda</taxon>
        <taxon>Insecta</taxon>
        <taxon>Pterygota</taxon>
        <taxon>Neoptera</taxon>
        <taxon>Paraneoptera</taxon>
        <taxon>Hemiptera</taxon>
        <taxon>Heteroptera</taxon>
        <taxon>Panheteroptera</taxon>
        <taxon>Cimicomorpha</taxon>
        <taxon>Miridae</taxon>
        <taxon>Mirini</taxon>
        <taxon>Lygus</taxon>
    </lineage>
</organism>
<evidence type="ECO:0000313" key="3">
    <source>
        <dbReference type="EMBL" id="JAG65018.1"/>
    </source>
</evidence>
<dbReference type="EMBL" id="GBRD01000803">
    <property type="protein sequence ID" value="JAG65018.1"/>
    <property type="molecule type" value="Transcribed_RNA"/>
</dbReference>
<accession>A0A0A9XM08</accession>
<feature type="region of interest" description="Disordered" evidence="1">
    <location>
        <begin position="45"/>
        <end position="170"/>
    </location>
</feature>
<dbReference type="AlphaFoldDB" id="A0A0A9XM08"/>
<feature type="compositionally biased region" description="Polar residues" evidence="1">
    <location>
        <begin position="130"/>
        <end position="162"/>
    </location>
</feature>
<dbReference type="EMBL" id="GBHO01023746">
    <property type="protein sequence ID" value="JAG19858.1"/>
    <property type="molecule type" value="Transcribed_RNA"/>
</dbReference>
<reference evidence="2" key="1">
    <citation type="journal article" date="2014" name="PLoS ONE">
        <title>Transcriptome-Based Identification of ABC Transporters in the Western Tarnished Plant Bug Lygus hesperus.</title>
        <authorList>
            <person name="Hull J.J."/>
            <person name="Chaney K."/>
            <person name="Geib S.M."/>
            <person name="Fabrick J.A."/>
            <person name="Brent C.S."/>
            <person name="Walsh D."/>
            <person name="Lavine L.C."/>
        </authorList>
    </citation>
    <scope>NUCLEOTIDE SEQUENCE</scope>
</reference>
<evidence type="ECO:0000313" key="2">
    <source>
        <dbReference type="EMBL" id="JAG19858.1"/>
    </source>
</evidence>
<sequence length="183" mass="19241">MPSMTTSHGGILYYVVKVPKEEPEVWTSTPGQRSFDDKVTGAVATSTPLLGAAPTSTDSGWDNPFRPDGDLSREADEIVELIKGGKPITPTPLNGEAPKLPESNGTENGKVPSPTKASTVTASPPKPAKSNGTKPLSNGDKSAPKSTPGQVELQRTTITPSDPVQAEHVNLKKKPKCKCCVVQ</sequence>
<dbReference type="EMBL" id="GDHC01005569">
    <property type="protein sequence ID" value="JAQ13060.1"/>
    <property type="molecule type" value="Transcribed_RNA"/>
</dbReference>
<evidence type="ECO:0000256" key="1">
    <source>
        <dbReference type="SAM" id="MobiDB-lite"/>
    </source>
</evidence>
<proteinExistence type="predicted"/>
<gene>
    <name evidence="2" type="ORF">CM83_41111</name>
    <name evidence="4" type="ORF">g.39282</name>
</gene>